<organism evidence="1 2">
    <name type="scientific">Hyaloperonospora arabidopsidis (strain Emoy2)</name>
    <name type="common">Downy mildew agent</name>
    <name type="synonym">Peronospora arabidopsidis</name>
    <dbReference type="NCBI Taxonomy" id="559515"/>
    <lineage>
        <taxon>Eukaryota</taxon>
        <taxon>Sar</taxon>
        <taxon>Stramenopiles</taxon>
        <taxon>Oomycota</taxon>
        <taxon>Peronosporomycetes</taxon>
        <taxon>Peronosporales</taxon>
        <taxon>Peronosporaceae</taxon>
        <taxon>Hyaloperonospora</taxon>
    </lineage>
</organism>
<name>M4BCK9_HYAAE</name>
<sequence>MDFLMRQRLHLLFALCRSTSFRLFYHEIATTWDKGRWRLNQFDYAIRRDTWHDSRSRSEIAIAIHDRMAVTSKTADTPGVEHINTRGGLLEKATRGIRLGDTDRHSDRFCSLIGQH</sequence>
<dbReference type="Proteomes" id="UP000011713">
    <property type="component" value="Unassembled WGS sequence"/>
</dbReference>
<reference evidence="1" key="2">
    <citation type="submission" date="2015-06" db="UniProtKB">
        <authorList>
            <consortium name="EnsemblProtists"/>
        </authorList>
    </citation>
    <scope>IDENTIFICATION</scope>
    <source>
        <strain evidence="1">Emoy2</strain>
    </source>
</reference>
<reference evidence="2" key="1">
    <citation type="journal article" date="2010" name="Science">
        <title>Signatures of adaptation to obligate biotrophy in the Hyaloperonospora arabidopsidis genome.</title>
        <authorList>
            <person name="Baxter L."/>
            <person name="Tripathy S."/>
            <person name="Ishaque N."/>
            <person name="Boot N."/>
            <person name="Cabral A."/>
            <person name="Kemen E."/>
            <person name="Thines M."/>
            <person name="Ah-Fong A."/>
            <person name="Anderson R."/>
            <person name="Badejoko W."/>
            <person name="Bittner-Eddy P."/>
            <person name="Boore J.L."/>
            <person name="Chibucos M.C."/>
            <person name="Coates M."/>
            <person name="Dehal P."/>
            <person name="Delehaunty K."/>
            <person name="Dong S."/>
            <person name="Downton P."/>
            <person name="Dumas B."/>
            <person name="Fabro G."/>
            <person name="Fronick C."/>
            <person name="Fuerstenberg S.I."/>
            <person name="Fulton L."/>
            <person name="Gaulin E."/>
            <person name="Govers F."/>
            <person name="Hughes L."/>
            <person name="Humphray S."/>
            <person name="Jiang R.H."/>
            <person name="Judelson H."/>
            <person name="Kamoun S."/>
            <person name="Kyung K."/>
            <person name="Meijer H."/>
            <person name="Minx P."/>
            <person name="Morris P."/>
            <person name="Nelson J."/>
            <person name="Phuntumart V."/>
            <person name="Qutob D."/>
            <person name="Rehmany A."/>
            <person name="Rougon-Cardoso A."/>
            <person name="Ryden P."/>
            <person name="Torto-Alalibo T."/>
            <person name="Studholme D."/>
            <person name="Wang Y."/>
            <person name="Win J."/>
            <person name="Wood J."/>
            <person name="Clifton S.W."/>
            <person name="Rogers J."/>
            <person name="Van den Ackerveken G."/>
            <person name="Jones J.D."/>
            <person name="McDowell J.M."/>
            <person name="Beynon J."/>
            <person name="Tyler B.M."/>
        </authorList>
    </citation>
    <scope>NUCLEOTIDE SEQUENCE [LARGE SCALE GENOMIC DNA]</scope>
    <source>
        <strain evidence="2">Emoy2</strain>
    </source>
</reference>
<protein>
    <submittedName>
        <fullName evidence="1">Uncharacterized protein</fullName>
    </submittedName>
</protein>
<dbReference type="EnsemblProtists" id="HpaT804025">
    <property type="protein sequence ID" value="HpaP804025"/>
    <property type="gene ID" value="HpaG804025"/>
</dbReference>
<dbReference type="EMBL" id="JH598136">
    <property type="status" value="NOT_ANNOTATED_CDS"/>
    <property type="molecule type" value="Genomic_DNA"/>
</dbReference>
<accession>M4BCK9</accession>
<dbReference type="InParanoid" id="M4BCK9"/>
<dbReference type="VEuPathDB" id="FungiDB:HpaG804025"/>
<proteinExistence type="predicted"/>
<evidence type="ECO:0000313" key="2">
    <source>
        <dbReference type="Proteomes" id="UP000011713"/>
    </source>
</evidence>
<keyword evidence="2" id="KW-1185">Reference proteome</keyword>
<dbReference type="HOGENOM" id="CLU_2101631_0_0_1"/>
<evidence type="ECO:0000313" key="1">
    <source>
        <dbReference type="EnsemblProtists" id="HpaP804025"/>
    </source>
</evidence>
<dbReference type="AlphaFoldDB" id="M4BCK9"/>